<evidence type="ECO:0000313" key="2">
    <source>
        <dbReference type="EMBL" id="AEZ53062.1"/>
    </source>
</evidence>
<dbReference type="KEGG" id="vg:80534688"/>
<proteinExistence type="predicted"/>
<dbReference type="RefSeq" id="YP_010796991.1">
    <property type="nucleotide sequence ID" value="NC_076123.1"/>
</dbReference>
<organism evidence="2 3">
    <name type="scientific">Torque teno felis virus-Fc-TTV1</name>
    <dbReference type="NCBI Taxonomy" id="1138485"/>
    <lineage>
        <taxon>Viruses</taxon>
        <taxon>Monodnaviria</taxon>
        <taxon>Shotokuvirae</taxon>
        <taxon>Commensaviricota</taxon>
        <taxon>Cardeaviricetes</taxon>
        <taxon>Sanitavirales</taxon>
        <taxon>Anelloviridae</taxon>
        <taxon>Etatorquevirus</taxon>
        <taxon>Etatorquevirus felid5</taxon>
    </lineage>
</organism>
<feature type="region of interest" description="Disordered" evidence="1">
    <location>
        <begin position="175"/>
        <end position="216"/>
    </location>
</feature>
<dbReference type="GeneID" id="80534688"/>
<name>A0A678N484_9VIRU</name>
<dbReference type="EMBL" id="JF304937">
    <property type="protein sequence ID" value="AEZ53062.1"/>
    <property type="molecule type" value="Genomic_DNA"/>
</dbReference>
<evidence type="ECO:0000256" key="1">
    <source>
        <dbReference type="SAM" id="MobiDB-lite"/>
    </source>
</evidence>
<evidence type="ECO:0000313" key="3">
    <source>
        <dbReference type="Proteomes" id="UP000679294"/>
    </source>
</evidence>
<reference evidence="2" key="1">
    <citation type="submission" date="2011-02" db="EMBL/GenBank/DDBJ databases">
        <title>Identification and characterization of feline anelloviruses.</title>
        <authorList>
            <person name="Smits S.L."/>
            <person name="Beall M."/>
            <person name="van Leeuwen M."/>
            <person name="DiMarco T."/>
            <person name="Simon J.H."/>
            <person name="Osterhaus A.D.M.E."/>
        </authorList>
    </citation>
    <scope>NUCLEOTIDE SEQUENCE</scope>
    <source>
        <strain evidence="2">VS4300006</strain>
    </source>
</reference>
<sequence>MPFMTTYVNQMLQIHVRWHLGGHKTTCLISGLTEQNTRQAPPAILQTKTGGRSYHNDLPPKLMNPHCSFYTNYVSSSSDLRYGDRCRASSKLKALFRTQKDHQLNSPWKAKMNLKPNNLLTRNANARFLRMISGGKISTPMDSSKKELLDELLDIIHEMSNIHWQDDLDLSMTSCTTSSATEDSSDSDYEKIEEAPLRGPPPKEAPDRPPPKYCPF</sequence>
<protein>
    <submittedName>
        <fullName evidence="2">ORF3</fullName>
    </submittedName>
</protein>
<dbReference type="Proteomes" id="UP000679294">
    <property type="component" value="Segment"/>
</dbReference>
<keyword evidence="3" id="KW-1185">Reference proteome</keyword>
<accession>A0A678N484</accession>